<name>A0AAE0D4H6_COLKA</name>
<proteinExistence type="predicted"/>
<keyword evidence="2" id="KW-1185">Reference proteome</keyword>
<dbReference type="EMBL" id="VYYT01000323">
    <property type="protein sequence ID" value="KAK2743003.1"/>
    <property type="molecule type" value="Genomic_DNA"/>
</dbReference>
<accession>A0AAE0D4H6</accession>
<dbReference type="AlphaFoldDB" id="A0AAE0D4H6"/>
<protein>
    <submittedName>
        <fullName evidence="1">Uncharacterized protein</fullName>
    </submittedName>
</protein>
<reference evidence="1" key="1">
    <citation type="submission" date="2023-02" db="EMBL/GenBank/DDBJ databases">
        <title>Colletotrichum kahawae CIFC_Que2 genome sequencing and assembly.</title>
        <authorList>
            <person name="Baroncelli R."/>
        </authorList>
    </citation>
    <scope>NUCLEOTIDE SEQUENCE</scope>
    <source>
        <strain evidence="1">CIFC_Que2</strain>
    </source>
</reference>
<gene>
    <name evidence="1" type="ORF">CKAH01_18418</name>
</gene>
<evidence type="ECO:0000313" key="1">
    <source>
        <dbReference type="EMBL" id="KAK2743003.1"/>
    </source>
</evidence>
<dbReference type="Proteomes" id="UP001281614">
    <property type="component" value="Unassembled WGS sequence"/>
</dbReference>
<sequence length="446" mass="48747">MPDIQDGTAASMVVAFSGKSMNIYVGREEGVNSFADLILSNTQHNDYAPLSSCSRFPSIKRAAMSCRSPTTLQLQKDVSNVLASFDKNVQDHINQLKSLDPLSTTRPDVFISDYSALGFTLLGDVDSAVEHLRGEIFKWTSLLGEWILSCRLEISPSYDPLETSAKPHAAPEPGFHHSAETMQGIAAELRNDRDITKPCVQTKSRPGSVGLFVESSIEASPVTSAQSPAESTIEVKPTEHTGHAVLATVTINGVSNTQPEAQLANHFLGPDLENPPSIAVGLASDTESPGILSFESNGEALHDDELIETCSYTDHNSHIKSINKLINIAVECVDARKLYCQNESHLRQRLSQFLPGTFVDDIILLHLLRMITEDSRFFVVDPLHLKLNEASPYPVFKAFSMDVDGLVFPINVNASDQMSSTNTNHWVIAVVHPHFPPTPHPTGTHC</sequence>
<evidence type="ECO:0000313" key="2">
    <source>
        <dbReference type="Proteomes" id="UP001281614"/>
    </source>
</evidence>
<organism evidence="1 2">
    <name type="scientific">Colletotrichum kahawae</name>
    <name type="common">Coffee berry disease fungus</name>
    <dbReference type="NCBI Taxonomy" id="34407"/>
    <lineage>
        <taxon>Eukaryota</taxon>
        <taxon>Fungi</taxon>
        <taxon>Dikarya</taxon>
        <taxon>Ascomycota</taxon>
        <taxon>Pezizomycotina</taxon>
        <taxon>Sordariomycetes</taxon>
        <taxon>Hypocreomycetidae</taxon>
        <taxon>Glomerellales</taxon>
        <taxon>Glomerellaceae</taxon>
        <taxon>Colletotrichum</taxon>
        <taxon>Colletotrichum gloeosporioides species complex</taxon>
    </lineage>
</organism>
<comment type="caution">
    <text evidence="1">The sequence shown here is derived from an EMBL/GenBank/DDBJ whole genome shotgun (WGS) entry which is preliminary data.</text>
</comment>